<sequence>MIWIGLAIVVVTFWLIYKNYEARLVLCLSGIVMALIGQYVCGSNVTLSTAVDAFIKQLVNGGLVPTIVTVMGFGYVMTFTKCSDHLVNSLVKPLKYVPAIVIPGAVLITWVLNIVLPSAAGIAAAVGVLLVPALIALKVRPVMAASAVFAGTWGSVVSPGLMFNPQIADIAFKAKEIGAPDAMIVIMQEFLPCAIGALVVAAVLALICMFLKEGVGSTQLSSAGDALEGGLAEETKKDFKVNPIYAVVPVVPLVLLVLASKQVGVLPTKVFSVPVCMLIGTAIGLMVAIINKQKIGDCSKRFCRGAGDGFCDVVILIAAAALFAAGMKSIGLTGALVDSMKGSQSVAMFAAAAGPFVMAAISGSGNAAALAFNEAITPHAADFGLTIVQLGAVAQIAAGLGRTMSPVAGGVIILAGLAGVNPMEIAKRTAIPVIVALVVTTFCMFMF</sequence>
<evidence type="ECO:0000256" key="4">
    <source>
        <dbReference type="ARBA" id="ARBA00022475"/>
    </source>
</evidence>
<reference evidence="10" key="1">
    <citation type="submission" date="2017-05" db="EMBL/GenBank/DDBJ databases">
        <title>Improved OligoMM genomes.</title>
        <authorList>
            <person name="Garzetti D."/>
        </authorList>
    </citation>
    <scope>NUCLEOTIDE SEQUENCE [LARGE SCALE GENOMIC DNA]</scope>
    <source>
        <strain evidence="10">YL45</strain>
    </source>
</reference>
<feature type="transmembrane region" description="Helical" evidence="8">
    <location>
        <begin position="144"/>
        <end position="163"/>
    </location>
</feature>
<evidence type="ECO:0000313" key="9">
    <source>
        <dbReference type="EMBL" id="OXE47824.1"/>
    </source>
</evidence>
<dbReference type="InterPro" id="IPR018385">
    <property type="entry name" value="C4_dicarb_anaerob_car-like"/>
</dbReference>
<keyword evidence="3" id="KW-0813">Transport</keyword>
<evidence type="ECO:0000256" key="5">
    <source>
        <dbReference type="ARBA" id="ARBA00022692"/>
    </source>
</evidence>
<evidence type="ECO:0000256" key="3">
    <source>
        <dbReference type="ARBA" id="ARBA00022448"/>
    </source>
</evidence>
<protein>
    <submittedName>
        <fullName evidence="9">C4-dicarboxylate ABC transporter</fullName>
    </submittedName>
</protein>
<accession>A0A227KIN4</accession>
<keyword evidence="6 8" id="KW-1133">Transmembrane helix</keyword>
<dbReference type="EMBL" id="NHMP01000004">
    <property type="protein sequence ID" value="OXE47824.1"/>
    <property type="molecule type" value="Genomic_DNA"/>
</dbReference>
<evidence type="ECO:0000256" key="1">
    <source>
        <dbReference type="ARBA" id="ARBA00004651"/>
    </source>
</evidence>
<feature type="transmembrane region" description="Helical" evidence="8">
    <location>
        <begin position="347"/>
        <end position="372"/>
    </location>
</feature>
<gene>
    <name evidence="9" type="ORF">ADH67_07725</name>
</gene>
<evidence type="ECO:0000256" key="6">
    <source>
        <dbReference type="ARBA" id="ARBA00022989"/>
    </source>
</evidence>
<feature type="transmembrane region" description="Helical" evidence="8">
    <location>
        <begin position="62"/>
        <end position="82"/>
    </location>
</feature>
<keyword evidence="7 8" id="KW-0472">Membrane</keyword>
<proteinExistence type="inferred from homology"/>
<dbReference type="GeneID" id="78362689"/>
<dbReference type="PANTHER" id="PTHR42002">
    <property type="entry name" value="ANAEROBIC C4-DICARBOXYLATE TRANSPORTER DCUC-RELATED"/>
    <property type="match status" value="1"/>
</dbReference>
<feature type="transmembrane region" description="Helical" evidence="8">
    <location>
        <begin position="183"/>
        <end position="211"/>
    </location>
</feature>
<feature type="transmembrane region" description="Helical" evidence="8">
    <location>
        <begin position="244"/>
        <end position="264"/>
    </location>
</feature>
<feature type="transmembrane region" description="Helical" evidence="8">
    <location>
        <begin position="429"/>
        <end position="446"/>
    </location>
</feature>
<dbReference type="InterPro" id="IPR004669">
    <property type="entry name" value="C4_dicarb_anaerob_car"/>
</dbReference>
<evidence type="ECO:0000256" key="8">
    <source>
        <dbReference type="SAM" id="Phobius"/>
    </source>
</evidence>
<evidence type="ECO:0000256" key="7">
    <source>
        <dbReference type="ARBA" id="ARBA00023136"/>
    </source>
</evidence>
<dbReference type="GO" id="GO:0005886">
    <property type="term" value="C:plasma membrane"/>
    <property type="evidence" value="ECO:0007669"/>
    <property type="project" value="UniProtKB-SubCell"/>
</dbReference>
<keyword evidence="10" id="KW-1185">Reference proteome</keyword>
<feature type="transmembrane region" description="Helical" evidence="8">
    <location>
        <begin position="270"/>
        <end position="290"/>
    </location>
</feature>
<dbReference type="NCBIfam" id="NF037994">
    <property type="entry name" value="DcuC_1"/>
    <property type="match status" value="1"/>
</dbReference>
<comment type="similarity">
    <text evidence="2">Belongs to the DcuC/DcuD transporter (TC 2.A.61) family.</text>
</comment>
<keyword evidence="5 8" id="KW-0812">Transmembrane</keyword>
<name>A0A227KIN4_9BURK</name>
<evidence type="ECO:0000313" key="10">
    <source>
        <dbReference type="Proteomes" id="UP000214610"/>
    </source>
</evidence>
<comment type="caution">
    <text evidence="9">The sequence shown here is derived from an EMBL/GenBank/DDBJ whole genome shotgun (WGS) entry which is preliminary data.</text>
</comment>
<feature type="transmembrane region" description="Helical" evidence="8">
    <location>
        <begin position="24"/>
        <end position="42"/>
    </location>
</feature>
<dbReference type="GO" id="GO:0015556">
    <property type="term" value="F:C4-dicarboxylate transmembrane transporter activity"/>
    <property type="evidence" value="ECO:0007669"/>
    <property type="project" value="InterPro"/>
</dbReference>
<evidence type="ECO:0000256" key="2">
    <source>
        <dbReference type="ARBA" id="ARBA00005275"/>
    </source>
</evidence>
<dbReference type="PANTHER" id="PTHR42002:SF2">
    <property type="entry name" value="ANAEROBIC C4-DICARBOXYLATE TRANSPORTER DCUC-RELATED"/>
    <property type="match status" value="1"/>
</dbReference>
<dbReference type="Proteomes" id="UP000214610">
    <property type="component" value="Unassembled WGS sequence"/>
</dbReference>
<keyword evidence="4" id="KW-1003">Cell membrane</keyword>
<dbReference type="Pfam" id="PF03606">
    <property type="entry name" value="DcuC"/>
    <property type="match status" value="1"/>
</dbReference>
<organism evidence="9 10">
    <name type="scientific">Turicimonas muris</name>
    <dbReference type="NCBI Taxonomy" id="1796652"/>
    <lineage>
        <taxon>Bacteria</taxon>
        <taxon>Pseudomonadati</taxon>
        <taxon>Pseudomonadota</taxon>
        <taxon>Betaproteobacteria</taxon>
        <taxon>Burkholderiales</taxon>
        <taxon>Sutterellaceae</taxon>
        <taxon>Turicimonas</taxon>
    </lineage>
</organism>
<dbReference type="AlphaFoldDB" id="A0A227KIN4"/>
<dbReference type="RefSeq" id="WP_066595112.1">
    <property type="nucleotide sequence ID" value="NZ_CAJTBZ010000002.1"/>
</dbReference>
<feature type="transmembrane region" description="Helical" evidence="8">
    <location>
        <begin position="310"/>
        <end position="327"/>
    </location>
</feature>
<comment type="subcellular location">
    <subcellularLocation>
        <location evidence="1">Cell membrane</location>
        <topology evidence="1">Multi-pass membrane protein</topology>
    </subcellularLocation>
</comment>
<feature type="transmembrane region" description="Helical" evidence="8">
    <location>
        <begin position="94"/>
        <end position="112"/>
    </location>
</feature>